<keyword evidence="1" id="KW-0812">Transmembrane</keyword>
<dbReference type="EMBL" id="CACSLK010012206">
    <property type="protein sequence ID" value="CAA0814559.1"/>
    <property type="molecule type" value="Genomic_DNA"/>
</dbReference>
<evidence type="ECO:0000256" key="1">
    <source>
        <dbReference type="SAM" id="Phobius"/>
    </source>
</evidence>
<evidence type="ECO:0000313" key="3">
    <source>
        <dbReference type="Proteomes" id="UP001153555"/>
    </source>
</evidence>
<feature type="transmembrane region" description="Helical" evidence="1">
    <location>
        <begin position="77"/>
        <end position="97"/>
    </location>
</feature>
<protein>
    <submittedName>
        <fullName evidence="2">Organic cation/carnitine transporter 2</fullName>
    </submittedName>
</protein>
<dbReference type="OrthoDB" id="5296287at2759"/>
<evidence type="ECO:0000313" key="2">
    <source>
        <dbReference type="EMBL" id="CAA0814559.1"/>
    </source>
</evidence>
<keyword evidence="1" id="KW-0472">Membrane</keyword>
<organism evidence="2 3">
    <name type="scientific">Striga hermonthica</name>
    <name type="common">Purple witchweed</name>
    <name type="synonym">Buchnera hermonthica</name>
    <dbReference type="NCBI Taxonomy" id="68872"/>
    <lineage>
        <taxon>Eukaryota</taxon>
        <taxon>Viridiplantae</taxon>
        <taxon>Streptophyta</taxon>
        <taxon>Embryophyta</taxon>
        <taxon>Tracheophyta</taxon>
        <taxon>Spermatophyta</taxon>
        <taxon>Magnoliopsida</taxon>
        <taxon>eudicotyledons</taxon>
        <taxon>Gunneridae</taxon>
        <taxon>Pentapetalae</taxon>
        <taxon>asterids</taxon>
        <taxon>lamiids</taxon>
        <taxon>Lamiales</taxon>
        <taxon>Orobanchaceae</taxon>
        <taxon>Buchnereae</taxon>
        <taxon>Striga</taxon>
    </lineage>
</organism>
<gene>
    <name evidence="2" type="ORF">SHERM_14846</name>
</gene>
<name>A0A9N7MWD2_STRHE</name>
<feature type="transmembrane region" description="Helical" evidence="1">
    <location>
        <begin position="103"/>
        <end position="122"/>
    </location>
</feature>
<keyword evidence="1" id="KW-1133">Transmembrane helix</keyword>
<feature type="transmembrane region" description="Helical" evidence="1">
    <location>
        <begin position="48"/>
        <end position="70"/>
    </location>
</feature>
<keyword evidence="3" id="KW-1185">Reference proteome</keyword>
<reference evidence="2" key="1">
    <citation type="submission" date="2019-12" db="EMBL/GenBank/DDBJ databases">
        <authorList>
            <person name="Scholes J."/>
        </authorList>
    </citation>
    <scope>NUCLEOTIDE SEQUENCE</scope>
</reference>
<accession>A0A9N7MWD2</accession>
<dbReference type="AlphaFoldDB" id="A0A9N7MWD2"/>
<comment type="caution">
    <text evidence="2">The sequence shown here is derived from an EMBL/GenBank/DDBJ whole genome shotgun (WGS) entry which is preliminary data.</text>
</comment>
<dbReference type="Proteomes" id="UP001153555">
    <property type="component" value="Unassembled WGS sequence"/>
</dbReference>
<proteinExistence type="predicted"/>
<sequence>MALHLGGKKRVHSGMICKEIDNEPVAGFAVGLAYYGIPLGLGSLHFNLYISVGLNALSGLLSNLTLLFVIGKMRQKVLMGGLCLLSGICNLAGVFVWLKGWKIGMVLLFYFLGGHGIQRAFGVRHGDVPNARKNSAFPTNTPAKLQTPLIKHNPPINTFRLILPIKKSRATFDRKPERAFNSTLMHKMKCKLPRPKGILY</sequence>